<dbReference type="Pfam" id="PF05343">
    <property type="entry name" value="Peptidase_M42"/>
    <property type="match status" value="1"/>
</dbReference>
<dbReference type="EMBL" id="JBHSAP010000009">
    <property type="protein sequence ID" value="MFC4076975.1"/>
    <property type="molecule type" value="Genomic_DNA"/>
</dbReference>
<evidence type="ECO:0000313" key="7">
    <source>
        <dbReference type="EMBL" id="MFC4076975.1"/>
    </source>
</evidence>
<dbReference type="PIRSF" id="PIRSF001123">
    <property type="entry name" value="PepA_GA"/>
    <property type="match status" value="1"/>
</dbReference>
<dbReference type="InterPro" id="IPR023367">
    <property type="entry name" value="Peptidase_M42_dom2"/>
</dbReference>
<dbReference type="SUPFAM" id="SSF53187">
    <property type="entry name" value="Zn-dependent exopeptidases"/>
    <property type="match status" value="1"/>
</dbReference>
<dbReference type="Gene3D" id="2.40.30.40">
    <property type="entry name" value="Peptidase M42, domain 2"/>
    <property type="match status" value="1"/>
</dbReference>
<reference evidence="8" key="1">
    <citation type="journal article" date="2019" name="Int. J. Syst. Evol. Microbiol.">
        <title>The Global Catalogue of Microorganisms (GCM) 10K type strain sequencing project: providing services to taxonomists for standard genome sequencing and annotation.</title>
        <authorList>
            <consortium name="The Broad Institute Genomics Platform"/>
            <consortium name="The Broad Institute Genome Sequencing Center for Infectious Disease"/>
            <person name="Wu L."/>
            <person name="Ma J."/>
        </authorList>
    </citation>
    <scope>NUCLEOTIDE SEQUENCE [LARGE SCALE GENOMIC DNA]</scope>
    <source>
        <strain evidence="8">IBRC-M 10813</strain>
    </source>
</reference>
<evidence type="ECO:0000256" key="6">
    <source>
        <dbReference type="PIRNR" id="PIRNR001123"/>
    </source>
</evidence>
<dbReference type="PANTHER" id="PTHR32481:SF7">
    <property type="entry name" value="AMINOPEPTIDASE YHFE-RELATED"/>
    <property type="match status" value="1"/>
</dbReference>
<name>A0ABV8JGT0_9BACL</name>
<dbReference type="Proteomes" id="UP001595843">
    <property type="component" value="Unassembled WGS sequence"/>
</dbReference>
<keyword evidence="3" id="KW-0645">Protease</keyword>
<dbReference type="RefSeq" id="WP_380704820.1">
    <property type="nucleotide sequence ID" value="NZ_JBHSAP010000009.1"/>
</dbReference>
<dbReference type="SUPFAM" id="SSF101821">
    <property type="entry name" value="Aminopeptidase/glucanase lid domain"/>
    <property type="match status" value="1"/>
</dbReference>
<proteinExistence type="inferred from homology"/>
<dbReference type="InterPro" id="IPR051464">
    <property type="entry name" value="Peptidase_M42_aminopept"/>
</dbReference>
<gene>
    <name evidence="7" type="ORF">ACFOUO_09130</name>
</gene>
<keyword evidence="8" id="KW-1185">Reference proteome</keyword>
<dbReference type="PANTHER" id="PTHR32481">
    <property type="entry name" value="AMINOPEPTIDASE"/>
    <property type="match status" value="1"/>
</dbReference>
<keyword evidence="5" id="KW-0378">Hydrolase</keyword>
<organism evidence="7 8">
    <name type="scientific">Salinithrix halophila</name>
    <dbReference type="NCBI Taxonomy" id="1485204"/>
    <lineage>
        <taxon>Bacteria</taxon>
        <taxon>Bacillati</taxon>
        <taxon>Bacillota</taxon>
        <taxon>Bacilli</taxon>
        <taxon>Bacillales</taxon>
        <taxon>Thermoactinomycetaceae</taxon>
        <taxon>Salinithrix</taxon>
    </lineage>
</organism>
<evidence type="ECO:0000256" key="4">
    <source>
        <dbReference type="ARBA" id="ARBA00022723"/>
    </source>
</evidence>
<comment type="similarity">
    <text evidence="1 6">Belongs to the peptidase M42 family.</text>
</comment>
<protein>
    <submittedName>
        <fullName evidence="7">M42 family metallopeptidase</fullName>
    </submittedName>
</protein>
<keyword evidence="2" id="KW-0031">Aminopeptidase</keyword>
<dbReference type="CDD" id="cd05657">
    <property type="entry name" value="M42_glucanase_like"/>
    <property type="match status" value="1"/>
</dbReference>
<evidence type="ECO:0000256" key="5">
    <source>
        <dbReference type="ARBA" id="ARBA00022801"/>
    </source>
</evidence>
<keyword evidence="4" id="KW-0479">Metal-binding</keyword>
<evidence type="ECO:0000313" key="8">
    <source>
        <dbReference type="Proteomes" id="UP001595843"/>
    </source>
</evidence>
<accession>A0ABV8JGT0</accession>
<dbReference type="InterPro" id="IPR008007">
    <property type="entry name" value="Peptidase_M42"/>
</dbReference>
<dbReference type="Gene3D" id="3.40.630.10">
    <property type="entry name" value="Zn peptidases"/>
    <property type="match status" value="1"/>
</dbReference>
<comment type="caution">
    <text evidence="7">The sequence shown here is derived from an EMBL/GenBank/DDBJ whole genome shotgun (WGS) entry which is preliminary data.</text>
</comment>
<evidence type="ECO:0000256" key="1">
    <source>
        <dbReference type="ARBA" id="ARBA00006272"/>
    </source>
</evidence>
<sequence>MNVPQESIVNTLARLINIPSPTGNAGEAVHYLEERLSPYANHLRLKRTAKGGLIATLPGQDDTCGRLLTAHVDTLGGMVKEIKSNGRLRITNIGGLSWNSVEGVYCSVEASTGNRVTGTVLATHTSVHVYRDAAKQERKEANMEVRLDARVENAEDVRELGIAVGDFVSFDPRLEVTEAGFIKGRHMDDKASAAILVELIQELVKKEITLPVTTHFYFSTYEEVGFGANSSIPEGVREYLAVDMGAIGEGLATDEYCVSICAKDSSGPYHYGLRKKLTKVAEKENLHYQVDIYPFYNSDASAAVRAGHELIHGLVGPGVDASHAFERTHTEALVNTYRLLYQYIQTDSL</sequence>
<evidence type="ECO:0000256" key="2">
    <source>
        <dbReference type="ARBA" id="ARBA00022438"/>
    </source>
</evidence>
<evidence type="ECO:0000256" key="3">
    <source>
        <dbReference type="ARBA" id="ARBA00022670"/>
    </source>
</evidence>